<keyword evidence="8" id="KW-0732">Signal</keyword>
<feature type="domain" description="Cytochrome c" evidence="9">
    <location>
        <begin position="253"/>
        <end position="346"/>
    </location>
</feature>
<evidence type="ECO:0000256" key="8">
    <source>
        <dbReference type="SAM" id="SignalP"/>
    </source>
</evidence>
<dbReference type="PROSITE" id="PS51007">
    <property type="entry name" value="CYTC"/>
    <property type="match status" value="1"/>
</dbReference>
<reference evidence="10 11" key="1">
    <citation type="submission" date="2022-06" db="EMBL/GenBank/DDBJ databases">
        <title>Thiomicrohabdus sp. nov, an obligately chemolithoautotrophic, sulfur-oxidizing bacterium isolated from beach of Guanyin Mountain. Amoy.</title>
        <authorList>
            <person name="Zhu H."/>
        </authorList>
    </citation>
    <scope>NUCLEOTIDE SEQUENCE [LARGE SCALE GENOMIC DNA]</scope>
    <source>
        <strain evidence="10 11">XGS-01</strain>
    </source>
</reference>
<accession>A0ABY8C8U0</accession>
<evidence type="ECO:0000256" key="2">
    <source>
        <dbReference type="ARBA" id="ARBA00022617"/>
    </source>
</evidence>
<dbReference type="Proteomes" id="UP001222275">
    <property type="component" value="Chromosome"/>
</dbReference>
<evidence type="ECO:0000256" key="1">
    <source>
        <dbReference type="ARBA" id="ARBA00022448"/>
    </source>
</evidence>
<keyword evidence="4" id="KW-0249">Electron transport</keyword>
<evidence type="ECO:0000256" key="5">
    <source>
        <dbReference type="ARBA" id="ARBA00023004"/>
    </source>
</evidence>
<keyword evidence="11" id="KW-1185">Reference proteome</keyword>
<proteinExistence type="predicted"/>
<keyword evidence="2 6" id="KW-0349">Heme</keyword>
<dbReference type="EMBL" id="CP102381">
    <property type="protein sequence ID" value="WEJ62391.1"/>
    <property type="molecule type" value="Genomic_DNA"/>
</dbReference>
<evidence type="ECO:0000313" key="11">
    <source>
        <dbReference type="Proteomes" id="UP001222275"/>
    </source>
</evidence>
<feature type="signal peptide" evidence="8">
    <location>
        <begin position="1"/>
        <end position="20"/>
    </location>
</feature>
<feature type="region of interest" description="Disordered" evidence="7">
    <location>
        <begin position="174"/>
        <end position="261"/>
    </location>
</feature>
<sequence>MNLKRAPFVLSGITMAVLLASCGGGGEGSDTATSLTTSSTTSVVSGTVPGTLIEAFCADGTYYHVNSTNDGTSEHPFSISLPNNVNCRLVMTTNENDPINKVVTAIQIDSGLVSSGLLNMSADFDLGYIDLAMDRADIDDVNGDGIKDTPLTVPLSLPDGVVLLSYSSDSLDSDGDDVLDYYDHDDDNDGLSDDVDSDDDGDGIDDVDEVDSDGDGIDDMYDRDDDNDGLSDDVDSDDDGDGISDDDDDDHNDDYDSGVDTVYTPVSEYNVTSGRLLASQCAQCHGTNGSSTNSWDSIAGESASELIEEMQEFKSGEEDEPIMEAQAHGYTDAEIQALASWLATQSSSDNDD</sequence>
<keyword evidence="1" id="KW-0813">Transport</keyword>
<dbReference type="InterPro" id="IPR036909">
    <property type="entry name" value="Cyt_c-like_dom_sf"/>
</dbReference>
<feature type="chain" id="PRO_5047391461" description="Cytochrome c domain-containing protein" evidence="8">
    <location>
        <begin position="21"/>
        <end position="352"/>
    </location>
</feature>
<dbReference type="SUPFAM" id="SSF46626">
    <property type="entry name" value="Cytochrome c"/>
    <property type="match status" value="1"/>
</dbReference>
<keyword evidence="3 6" id="KW-0479">Metal-binding</keyword>
<protein>
    <recommendedName>
        <fullName evidence="9">Cytochrome c domain-containing protein</fullName>
    </recommendedName>
</protein>
<dbReference type="InterPro" id="IPR050597">
    <property type="entry name" value="Cytochrome_c_Oxidase_Subunit"/>
</dbReference>
<keyword evidence="5 6" id="KW-0408">Iron</keyword>
<dbReference type="Pfam" id="PF00034">
    <property type="entry name" value="Cytochrom_C"/>
    <property type="match status" value="1"/>
</dbReference>
<evidence type="ECO:0000256" key="7">
    <source>
        <dbReference type="SAM" id="MobiDB-lite"/>
    </source>
</evidence>
<evidence type="ECO:0000256" key="4">
    <source>
        <dbReference type="ARBA" id="ARBA00022982"/>
    </source>
</evidence>
<dbReference type="PANTHER" id="PTHR33751:SF9">
    <property type="entry name" value="CYTOCHROME C4"/>
    <property type="match status" value="1"/>
</dbReference>
<dbReference type="InterPro" id="IPR009056">
    <property type="entry name" value="Cyt_c-like_dom"/>
</dbReference>
<evidence type="ECO:0000256" key="6">
    <source>
        <dbReference type="PROSITE-ProRule" id="PRU00433"/>
    </source>
</evidence>
<gene>
    <name evidence="10" type="ORF">NR989_10270</name>
</gene>
<dbReference type="PANTHER" id="PTHR33751">
    <property type="entry name" value="CBB3-TYPE CYTOCHROME C OXIDASE SUBUNIT FIXP"/>
    <property type="match status" value="1"/>
</dbReference>
<organism evidence="10 11">
    <name type="scientific">Thiomicrorhabdus lithotrophica</name>
    <dbReference type="NCBI Taxonomy" id="2949997"/>
    <lineage>
        <taxon>Bacteria</taxon>
        <taxon>Pseudomonadati</taxon>
        <taxon>Pseudomonadota</taxon>
        <taxon>Gammaproteobacteria</taxon>
        <taxon>Thiotrichales</taxon>
        <taxon>Piscirickettsiaceae</taxon>
        <taxon>Thiomicrorhabdus</taxon>
    </lineage>
</organism>
<dbReference type="PROSITE" id="PS51257">
    <property type="entry name" value="PROKAR_LIPOPROTEIN"/>
    <property type="match status" value="1"/>
</dbReference>
<evidence type="ECO:0000256" key="3">
    <source>
        <dbReference type="ARBA" id="ARBA00022723"/>
    </source>
</evidence>
<name>A0ABY8C8U0_9GAMM</name>
<dbReference type="RefSeq" id="WP_275594648.1">
    <property type="nucleotide sequence ID" value="NZ_CP102381.1"/>
</dbReference>
<feature type="compositionally biased region" description="Acidic residues" evidence="7">
    <location>
        <begin position="174"/>
        <end position="257"/>
    </location>
</feature>
<evidence type="ECO:0000259" key="9">
    <source>
        <dbReference type="PROSITE" id="PS51007"/>
    </source>
</evidence>
<dbReference type="Gene3D" id="1.10.760.10">
    <property type="entry name" value="Cytochrome c-like domain"/>
    <property type="match status" value="1"/>
</dbReference>
<evidence type="ECO:0000313" key="10">
    <source>
        <dbReference type="EMBL" id="WEJ62391.1"/>
    </source>
</evidence>